<dbReference type="OMA" id="CSAQRNT"/>
<dbReference type="InParanoid" id="A0A165K0S4"/>
<organism evidence="4 5">
    <name type="scientific">Xylona heveae (strain CBS 132557 / TC161)</name>
    <dbReference type="NCBI Taxonomy" id="1328760"/>
    <lineage>
        <taxon>Eukaryota</taxon>
        <taxon>Fungi</taxon>
        <taxon>Dikarya</taxon>
        <taxon>Ascomycota</taxon>
        <taxon>Pezizomycotina</taxon>
        <taxon>Xylonomycetes</taxon>
        <taxon>Xylonales</taxon>
        <taxon>Xylonaceae</taxon>
        <taxon>Xylona</taxon>
    </lineage>
</organism>
<evidence type="ECO:0000313" key="5">
    <source>
        <dbReference type="Proteomes" id="UP000076632"/>
    </source>
</evidence>
<dbReference type="AlphaFoldDB" id="A0A165K0S4"/>
<keyword evidence="2" id="KW-0732">Signal</keyword>
<name>A0A165K0S4_XYLHT</name>
<dbReference type="RefSeq" id="XP_018192416.1">
    <property type="nucleotide sequence ID" value="XM_018334668.1"/>
</dbReference>
<reference evidence="4 5" key="1">
    <citation type="journal article" date="2016" name="Fungal Biol.">
        <title>The genome of Xylona heveae provides a window into fungal endophytism.</title>
        <authorList>
            <person name="Gazis R."/>
            <person name="Kuo A."/>
            <person name="Riley R."/>
            <person name="LaButti K."/>
            <person name="Lipzen A."/>
            <person name="Lin J."/>
            <person name="Amirebrahimi M."/>
            <person name="Hesse C.N."/>
            <person name="Spatafora J.W."/>
            <person name="Henrissat B."/>
            <person name="Hainaut M."/>
            <person name="Grigoriev I.V."/>
            <person name="Hibbett D.S."/>
        </authorList>
    </citation>
    <scope>NUCLEOTIDE SEQUENCE [LARGE SCALE GENOMIC DNA]</scope>
    <source>
        <strain evidence="4 5">TC161</strain>
    </source>
</reference>
<feature type="compositionally biased region" description="Low complexity" evidence="1">
    <location>
        <begin position="130"/>
        <end position="164"/>
    </location>
</feature>
<proteinExistence type="predicted"/>
<dbReference type="GeneID" id="28899805"/>
<dbReference type="PANTHER" id="PTHR38118">
    <property type="entry name" value="ANCHORED CELL WALL PROTEIN 11-RELATED"/>
    <property type="match status" value="1"/>
</dbReference>
<feature type="signal peptide" evidence="2">
    <location>
        <begin position="1"/>
        <end position="20"/>
    </location>
</feature>
<feature type="chain" id="PRO_5007860447" description="DUF7707 domain-containing protein" evidence="2">
    <location>
        <begin position="21"/>
        <end position="198"/>
    </location>
</feature>
<dbReference type="InterPro" id="IPR056124">
    <property type="entry name" value="DUF7707"/>
</dbReference>
<sequence>MRSFSALFVASAAFAGFASALGNQTIDPNSVDLSTRNSWCLSENNNCPLLCGGSGDVQTLSCDGNTLQYQCVCTNGSSPDVAAYTGTLPFFICQEYVSQCITNHPNDLDGQTACRKDNPCGTLDPTKVQAASPSSSSSSSVSASATSASSTSSTPSATSATATPSATQKAHNAAAGLNVNYATAIFGAALLAACGAFL</sequence>
<accession>A0A165K0S4</accession>
<evidence type="ECO:0000256" key="2">
    <source>
        <dbReference type="SAM" id="SignalP"/>
    </source>
</evidence>
<dbReference type="EMBL" id="KV407454">
    <property type="protein sequence ID" value="KZF26861.1"/>
    <property type="molecule type" value="Genomic_DNA"/>
</dbReference>
<evidence type="ECO:0000256" key="1">
    <source>
        <dbReference type="SAM" id="MobiDB-lite"/>
    </source>
</evidence>
<feature type="region of interest" description="Disordered" evidence="1">
    <location>
        <begin position="125"/>
        <end position="164"/>
    </location>
</feature>
<evidence type="ECO:0000313" key="4">
    <source>
        <dbReference type="EMBL" id="KZF26861.1"/>
    </source>
</evidence>
<dbReference type="PANTHER" id="PTHR38118:SF2">
    <property type="entry name" value="CDP-ALCOHOL PHOSPHATIDYLTRANSFERASE PROTEIN"/>
    <property type="match status" value="1"/>
</dbReference>
<dbReference type="Proteomes" id="UP000076632">
    <property type="component" value="Unassembled WGS sequence"/>
</dbReference>
<keyword evidence="5" id="KW-1185">Reference proteome</keyword>
<evidence type="ECO:0000259" key="3">
    <source>
        <dbReference type="Pfam" id="PF24808"/>
    </source>
</evidence>
<gene>
    <name evidence="4" type="ORF">L228DRAFT_265216</name>
</gene>
<feature type="domain" description="DUF7707" evidence="3">
    <location>
        <begin position="25"/>
        <end position="125"/>
    </location>
</feature>
<dbReference type="OrthoDB" id="2121879at2759"/>
<protein>
    <recommendedName>
        <fullName evidence="3">DUF7707 domain-containing protein</fullName>
    </recommendedName>
</protein>
<dbReference type="Pfam" id="PF24808">
    <property type="entry name" value="DUF7707"/>
    <property type="match status" value="1"/>
</dbReference>